<evidence type="ECO:0000259" key="10">
    <source>
        <dbReference type="PROSITE" id="PS50237"/>
    </source>
</evidence>
<evidence type="ECO:0000256" key="8">
    <source>
        <dbReference type="PROSITE-ProRule" id="PRU00104"/>
    </source>
</evidence>
<dbReference type="FunFam" id="3.30.2160.10:FF:000002">
    <property type="entry name" value="Putative Ubiquitin-protein ligase E3C"/>
    <property type="match status" value="1"/>
</dbReference>
<dbReference type="Gene3D" id="3.30.2160.10">
    <property type="entry name" value="Hect, E3 ligase catalytic domain"/>
    <property type="match status" value="1"/>
</dbReference>
<keyword evidence="5 8" id="KW-0833">Ubl conjugation pathway</keyword>
<dbReference type="GO" id="GO:0061630">
    <property type="term" value="F:ubiquitin protein ligase activity"/>
    <property type="evidence" value="ECO:0007669"/>
    <property type="project" value="UniProtKB-EC"/>
</dbReference>
<comment type="caution">
    <text evidence="11">The sequence shown here is derived from an EMBL/GenBank/DDBJ whole genome shotgun (WGS) entry which is preliminary data.</text>
</comment>
<evidence type="ECO:0000256" key="7">
    <source>
        <dbReference type="ARBA" id="ARBA00061247"/>
    </source>
</evidence>
<sequence>MSGLRSFGGEFRKAQKVSLVGRSRGEETRAEVLERTRRERERRRRERQEQSAATVIQAAWRGWSERQHRRAEVRAAWQARYGAEAERASSMDLAPASGFLRQLCFFAKPAVAGDLRLLAAACRLVLTSQQPQQAPAAAGAAPQPPQLLFCMHAAGGGQQAATVVWQAQRLASLCLAAVAQHAPAVAAELAAPRLGSAAAATAASTVPPILEALLLLTAPDSWKAALGAVGAAEATAQILAAAASGGLFGQLAAIAAAACPEDGAAAAGDAGAAQAARQAVPSGEAVVTALTVRYLSQQAAIVRRLEQRQQRKQAAAAQQQGAAVGQPAAAGVQQTAQQTAHPPAANQQRNTTAERQLPLLLCVPLLLRRLPTLKPAAARLWRHTVAALHGLAPSDLAAWLRAQHPGTEAAIAGAALLGNLLDGAAAALKAEDAQQLAAVRQPALQFAALACSLLALLPQQPFFPSSSDGEGGMGSPMAAGSRRWADDDDDEEAQVAVRRAAAAAAPAAAKLPWDAEQLPSAGLVAQLQLVADSGLLRSLVRAVLPQADATSSGAPQGPALAQRAVDVRRLCGLLRQLMALPGQRQRLLVVLAFSAELVQRLWFSYLCHAQGSPVEGWVPSADASCDPGWMLPLTLFSLAYSSFIMTAGDDELYTAQRPLPLAELHSAERPGGGVLSLLKMALWHALWVEAPPAPGGWSLEAAALRSQLKEAAGKLMGQLHDRNCRRAFAPAEAFQADALPADRFQSEVQAATAAGRGLDEEGAGRAWGLLAHAPYLVPFRERAKLFQAVVAQERARYRDMELMQSFAAELGVGGGNRFFPVRRTQVLEDAYDQLNGLGEGLHGRIRIQFIDAHGLEEAGVDGGGIFKEFVETVVREGFNPEAGLFQATTDNRLYPNPHAQLVAGNALRLIEFLGRMLGKAMYEGILVELPLAPFFLKKFRGAYCDINDLPTLDPELYRNLVFLKRYTGDVADLGLTFTITDNVLGVAHEVELAPRGHDTPVTADYRLAYIHRVADYRLNRQIREPAAAFLRGLHDLIKPEWVRMFNEEELQMLISGGQQGLDIADMRAHVQYSGGYHEEHPVILEFWRALATFSPQEQGDFLRFVTSCPRPPLLGFRLKLPPYRTAQQIRDKLLYAIQSGAGFELS</sequence>
<keyword evidence="4" id="KW-0808">Transferase</keyword>
<dbReference type="PANTHER" id="PTHR45700">
    <property type="entry name" value="UBIQUITIN-PROTEIN LIGASE E3C"/>
    <property type="match status" value="1"/>
</dbReference>
<name>A0AAD5DFQ4_9CHLO</name>
<gene>
    <name evidence="11" type="ORF">COHA_009300</name>
</gene>
<evidence type="ECO:0000256" key="4">
    <source>
        <dbReference type="ARBA" id="ARBA00022679"/>
    </source>
</evidence>
<dbReference type="PANTHER" id="PTHR45700:SF6">
    <property type="entry name" value="E3 UBIQUITIN-PROTEIN LIGASE UPL6"/>
    <property type="match status" value="1"/>
</dbReference>
<evidence type="ECO:0000256" key="6">
    <source>
        <dbReference type="ARBA" id="ARBA00057703"/>
    </source>
</evidence>
<dbReference type="SUPFAM" id="SSF56204">
    <property type="entry name" value="Hect, E3 ligase catalytic domain"/>
    <property type="match status" value="1"/>
</dbReference>
<proteinExistence type="inferred from homology"/>
<feature type="region of interest" description="Disordered" evidence="9">
    <location>
        <begin position="326"/>
        <end position="351"/>
    </location>
</feature>
<comment type="similarity">
    <text evidence="7">Belongs to the UPL family.</text>
</comment>
<dbReference type="CDD" id="cd00078">
    <property type="entry name" value="HECTc"/>
    <property type="match status" value="1"/>
</dbReference>
<dbReference type="SMART" id="SM00015">
    <property type="entry name" value="IQ"/>
    <property type="match status" value="1"/>
</dbReference>
<evidence type="ECO:0000313" key="11">
    <source>
        <dbReference type="EMBL" id="KAI7836847.1"/>
    </source>
</evidence>
<dbReference type="CDD" id="cd23767">
    <property type="entry name" value="IQCD"/>
    <property type="match status" value="1"/>
</dbReference>
<reference evidence="11" key="1">
    <citation type="submission" date="2020-11" db="EMBL/GenBank/DDBJ databases">
        <title>Chlorella ohadii genome sequencing and assembly.</title>
        <authorList>
            <person name="Murik O."/>
            <person name="Treves H."/>
            <person name="Kedem I."/>
            <person name="Shotland Y."/>
            <person name="Kaplan A."/>
        </authorList>
    </citation>
    <scope>NUCLEOTIDE SEQUENCE</scope>
    <source>
        <strain evidence="11">1</strain>
    </source>
</reference>
<dbReference type="AlphaFoldDB" id="A0AAD5DFQ4"/>
<evidence type="ECO:0000256" key="5">
    <source>
        <dbReference type="ARBA" id="ARBA00022786"/>
    </source>
</evidence>
<dbReference type="Gene3D" id="3.30.2410.10">
    <property type="entry name" value="Hect, E3 ligase catalytic domain"/>
    <property type="match status" value="1"/>
</dbReference>
<feature type="region of interest" description="Disordered" evidence="9">
    <location>
        <begin position="465"/>
        <end position="492"/>
    </location>
</feature>
<dbReference type="Proteomes" id="UP001205105">
    <property type="component" value="Unassembled WGS sequence"/>
</dbReference>
<dbReference type="InterPro" id="IPR000048">
    <property type="entry name" value="IQ_motif_EF-hand-BS"/>
</dbReference>
<dbReference type="InterPro" id="IPR000569">
    <property type="entry name" value="HECT_dom"/>
</dbReference>
<protein>
    <recommendedName>
        <fullName evidence="3">HECT-type E3 ubiquitin transferase</fullName>
        <ecNumber evidence="3">2.3.2.26</ecNumber>
    </recommendedName>
</protein>
<dbReference type="InterPro" id="IPR035983">
    <property type="entry name" value="Hect_E3_ubiquitin_ligase"/>
</dbReference>
<feature type="compositionally biased region" description="Basic and acidic residues" evidence="9">
    <location>
        <begin position="23"/>
        <end position="39"/>
    </location>
</feature>
<dbReference type="SMART" id="SM00119">
    <property type="entry name" value="HECTc"/>
    <property type="match status" value="1"/>
</dbReference>
<dbReference type="GO" id="GO:0000209">
    <property type="term" value="P:protein polyubiquitination"/>
    <property type="evidence" value="ECO:0007669"/>
    <property type="project" value="InterPro"/>
</dbReference>
<dbReference type="InterPro" id="IPR044611">
    <property type="entry name" value="E3A/B/C-like"/>
</dbReference>
<evidence type="ECO:0000256" key="3">
    <source>
        <dbReference type="ARBA" id="ARBA00012485"/>
    </source>
</evidence>
<dbReference type="EMBL" id="JADXDR010000173">
    <property type="protein sequence ID" value="KAI7836847.1"/>
    <property type="molecule type" value="Genomic_DNA"/>
</dbReference>
<evidence type="ECO:0000256" key="9">
    <source>
        <dbReference type="SAM" id="MobiDB-lite"/>
    </source>
</evidence>
<keyword evidence="12" id="KW-1185">Reference proteome</keyword>
<comment type="caution">
    <text evidence="8">Lacks conserved residue(s) required for the propagation of feature annotation.</text>
</comment>
<comment type="pathway">
    <text evidence="2">Protein modification; protein ubiquitination.</text>
</comment>
<feature type="region of interest" description="Disordered" evidence="9">
    <location>
        <begin position="21"/>
        <end position="51"/>
    </location>
</feature>
<dbReference type="EC" id="2.3.2.26" evidence="3"/>
<dbReference type="PROSITE" id="PS50237">
    <property type="entry name" value="HECT"/>
    <property type="match status" value="1"/>
</dbReference>
<feature type="compositionally biased region" description="Low complexity" evidence="9">
    <location>
        <begin position="326"/>
        <end position="348"/>
    </location>
</feature>
<evidence type="ECO:0000256" key="1">
    <source>
        <dbReference type="ARBA" id="ARBA00000885"/>
    </source>
</evidence>
<evidence type="ECO:0000256" key="2">
    <source>
        <dbReference type="ARBA" id="ARBA00004906"/>
    </source>
</evidence>
<evidence type="ECO:0000313" key="12">
    <source>
        <dbReference type="Proteomes" id="UP001205105"/>
    </source>
</evidence>
<accession>A0AAD5DFQ4</accession>
<dbReference type="Pfam" id="PF00632">
    <property type="entry name" value="HECT"/>
    <property type="match status" value="1"/>
</dbReference>
<organism evidence="11 12">
    <name type="scientific">Chlorella ohadii</name>
    <dbReference type="NCBI Taxonomy" id="2649997"/>
    <lineage>
        <taxon>Eukaryota</taxon>
        <taxon>Viridiplantae</taxon>
        <taxon>Chlorophyta</taxon>
        <taxon>core chlorophytes</taxon>
        <taxon>Trebouxiophyceae</taxon>
        <taxon>Chlorellales</taxon>
        <taxon>Chlorellaceae</taxon>
        <taxon>Chlorella clade</taxon>
        <taxon>Chlorella</taxon>
    </lineage>
</organism>
<comment type="function">
    <text evidence="6">Probable E3 ubiquitin-protein ligase which mediates ubiquitination and subsequent proteasomal degradation of target proteins.</text>
</comment>
<comment type="catalytic activity">
    <reaction evidence="1">
        <text>S-ubiquitinyl-[E2 ubiquitin-conjugating enzyme]-L-cysteine + [acceptor protein]-L-lysine = [E2 ubiquitin-conjugating enzyme]-L-cysteine + N(6)-ubiquitinyl-[acceptor protein]-L-lysine.</text>
        <dbReference type="EC" id="2.3.2.26"/>
    </reaction>
</comment>
<dbReference type="PROSITE" id="PS50096">
    <property type="entry name" value="IQ"/>
    <property type="match status" value="1"/>
</dbReference>
<feature type="domain" description="HECT" evidence="10">
    <location>
        <begin position="841"/>
        <end position="1146"/>
    </location>
</feature>
<dbReference type="Gene3D" id="3.90.1750.10">
    <property type="entry name" value="Hect, E3 ligase catalytic domains"/>
    <property type="match status" value="1"/>
</dbReference>
<dbReference type="GO" id="GO:0006511">
    <property type="term" value="P:ubiquitin-dependent protein catabolic process"/>
    <property type="evidence" value="ECO:0007669"/>
    <property type="project" value="TreeGrafter"/>
</dbReference>